<name>A0A5N6U2V4_ASPAV</name>
<evidence type="ECO:0000256" key="1">
    <source>
        <dbReference type="SAM" id="MobiDB-lite"/>
    </source>
</evidence>
<dbReference type="PANTHER" id="PTHR31005:SF8">
    <property type="entry name" value="DUF4139 DOMAIN-CONTAINING PROTEIN"/>
    <property type="match status" value="1"/>
</dbReference>
<dbReference type="EMBL" id="ML742048">
    <property type="protein sequence ID" value="KAE8152749.1"/>
    <property type="molecule type" value="Genomic_DNA"/>
</dbReference>
<dbReference type="Pfam" id="PF13600">
    <property type="entry name" value="DUF4140"/>
    <property type="match status" value="1"/>
</dbReference>
<accession>A0A5N6U2V4</accession>
<sequence length="732" mass="82441">MTDVHQSEIQITHLPTNSVVLSRQKATVTREIQITVQPGQNEIIISGLDPNVDLDSIQIEGYGPVTITDLQTEIVPRREKFDDVYPDLKVDEESDSDIDGAEDEEAIGVDDSELQAVLQEEQGLTTALAKAQDDKSASLFAVQFLVNYGKSMDSTNADPSKLNDFLKMYLEQRKTEGDRARDTEVKIVERERALAKLKRKRERLESLRTRAQESARKDARRLREDRTRERQERRAQQLRDRQEKQRFWTERVGQVRVYIDGQGSGTQNTSRRSSIFEEIAYGEKGIPISMNLNYIIPGPSWVPRYDLKINTPASIVTLIYKADVQNSCSETWKDAKISLSTSDTTFSGLNEPIPILKPWHITTRAAPDANPPPWESVLRSSAEVEASLGPRKMAMSHSRADSRTQAQDRLMANARSMQQARASTQQAQAQQIMVQQAMVQQAMAQQSPIQASFMAQDGHATPSSNTWTSSARRVFGWANETDSENEDHDDNEDSPSSGFEGQGSVRQDYGLTTTHELSGRRTLTPSTSHHRYHLTQSILRSLILTHVIVPKIRPVAFLRARVRNTSSVNILRAKTGITVDGTFIGTSTLSRCAPDDFFNISLGMDPNILVIYAKPTVRKLTSGFFHKENAAVFHRSCWIKNTKGSAIDMIVSDQIPLEDNENMRVQMLEPKGLEKEGDEKDMVMEKDKGRGKIVLMRNGEVKWFIKLEPGKDVRMVLEYQTRVPVGNTVNPV</sequence>
<dbReference type="InterPro" id="IPR025554">
    <property type="entry name" value="DUF4140"/>
</dbReference>
<feature type="domain" description="DUF4139" evidence="2">
    <location>
        <begin position="291"/>
        <end position="724"/>
    </location>
</feature>
<protein>
    <recommendedName>
        <fullName evidence="6">DUF4139 domain-containing protein</fullName>
    </recommendedName>
</protein>
<dbReference type="AlphaFoldDB" id="A0A5N6U2V4"/>
<evidence type="ECO:0000259" key="3">
    <source>
        <dbReference type="Pfam" id="PF13600"/>
    </source>
</evidence>
<dbReference type="Pfam" id="PF13598">
    <property type="entry name" value="DUF4139"/>
    <property type="match status" value="1"/>
</dbReference>
<evidence type="ECO:0000313" key="4">
    <source>
        <dbReference type="EMBL" id="KAE8152749.1"/>
    </source>
</evidence>
<evidence type="ECO:0008006" key="6">
    <source>
        <dbReference type="Google" id="ProtNLM"/>
    </source>
</evidence>
<feature type="region of interest" description="Disordered" evidence="1">
    <location>
        <begin position="481"/>
        <end position="506"/>
    </location>
</feature>
<dbReference type="InterPro" id="IPR011935">
    <property type="entry name" value="CHP02231"/>
</dbReference>
<feature type="compositionally biased region" description="Acidic residues" evidence="1">
    <location>
        <begin position="481"/>
        <end position="493"/>
    </location>
</feature>
<dbReference type="OrthoDB" id="10068793at2759"/>
<evidence type="ECO:0000259" key="2">
    <source>
        <dbReference type="Pfam" id="PF13598"/>
    </source>
</evidence>
<dbReference type="Proteomes" id="UP000325780">
    <property type="component" value="Unassembled WGS sequence"/>
</dbReference>
<dbReference type="PANTHER" id="PTHR31005">
    <property type="entry name" value="DUF4139 DOMAIN-CONTAINING PROTEIN"/>
    <property type="match status" value="1"/>
</dbReference>
<feature type="region of interest" description="Disordered" evidence="1">
    <location>
        <begin position="206"/>
        <end position="242"/>
    </location>
</feature>
<organism evidence="4 5">
    <name type="scientific">Aspergillus avenaceus</name>
    <dbReference type="NCBI Taxonomy" id="36643"/>
    <lineage>
        <taxon>Eukaryota</taxon>
        <taxon>Fungi</taxon>
        <taxon>Dikarya</taxon>
        <taxon>Ascomycota</taxon>
        <taxon>Pezizomycotina</taxon>
        <taxon>Eurotiomycetes</taxon>
        <taxon>Eurotiomycetidae</taxon>
        <taxon>Eurotiales</taxon>
        <taxon>Aspergillaceae</taxon>
        <taxon>Aspergillus</taxon>
        <taxon>Aspergillus subgen. Circumdati</taxon>
    </lineage>
</organism>
<evidence type="ECO:0000313" key="5">
    <source>
        <dbReference type="Proteomes" id="UP000325780"/>
    </source>
</evidence>
<gene>
    <name evidence="4" type="ORF">BDV25DRAFT_170006</name>
</gene>
<dbReference type="InterPro" id="IPR037291">
    <property type="entry name" value="DUF4139"/>
</dbReference>
<feature type="domain" description="DUF4140" evidence="3">
    <location>
        <begin position="19"/>
        <end position="137"/>
    </location>
</feature>
<proteinExistence type="predicted"/>
<reference evidence="4 5" key="1">
    <citation type="submission" date="2019-04" db="EMBL/GenBank/DDBJ databases">
        <title>Friends and foes A comparative genomics study of 23 Aspergillus species from section Flavi.</title>
        <authorList>
            <consortium name="DOE Joint Genome Institute"/>
            <person name="Kjaerbolling I."/>
            <person name="Vesth T."/>
            <person name="Frisvad J.C."/>
            <person name="Nybo J.L."/>
            <person name="Theobald S."/>
            <person name="Kildgaard S."/>
            <person name="Isbrandt T."/>
            <person name="Kuo A."/>
            <person name="Sato A."/>
            <person name="Lyhne E.K."/>
            <person name="Kogle M.E."/>
            <person name="Wiebenga A."/>
            <person name="Kun R.S."/>
            <person name="Lubbers R.J."/>
            <person name="Makela M.R."/>
            <person name="Barry K."/>
            <person name="Chovatia M."/>
            <person name="Clum A."/>
            <person name="Daum C."/>
            <person name="Haridas S."/>
            <person name="He G."/>
            <person name="LaButti K."/>
            <person name="Lipzen A."/>
            <person name="Mondo S."/>
            <person name="Riley R."/>
            <person name="Salamov A."/>
            <person name="Simmons B.A."/>
            <person name="Magnuson J.K."/>
            <person name="Henrissat B."/>
            <person name="Mortensen U.H."/>
            <person name="Larsen T.O."/>
            <person name="Devries R.P."/>
            <person name="Grigoriev I.V."/>
            <person name="Machida M."/>
            <person name="Baker S.E."/>
            <person name="Andersen M.R."/>
        </authorList>
    </citation>
    <scope>NUCLEOTIDE SEQUENCE [LARGE SCALE GENOMIC DNA]</scope>
    <source>
        <strain evidence="4 5">IBT 18842</strain>
    </source>
</reference>
<keyword evidence="5" id="KW-1185">Reference proteome</keyword>